<keyword evidence="5 8" id="KW-0418">Kinase</keyword>
<dbReference type="Gene3D" id="3.30.200.20">
    <property type="entry name" value="Phosphorylase Kinase, domain 1"/>
    <property type="match status" value="1"/>
</dbReference>
<keyword evidence="2 8" id="KW-0808">Transferase</keyword>
<dbReference type="NCBIfam" id="NF003558">
    <property type="entry name" value="PRK05231.1"/>
    <property type="match status" value="1"/>
</dbReference>
<evidence type="ECO:0000313" key="11">
    <source>
        <dbReference type="EMBL" id="MEK0081903.1"/>
    </source>
</evidence>
<sequence length="320" mass="35400">MAVYTDVPPEALHAFLADYDLGAVRSLKGITEGVENSNFLLETERGRYILTIYEKRVDPADLPFFLGLMEHLARHGLPCPLPVHARDGQALRRILGKPAAIVSFLEGRWPRRIEAGHCTALGEALAALHLAAADFGLRRPNALSFAGWRALFAGCRGKADAILPGLEAEIATELEELARLWPNDLPAGVIHADLFPDNVFFAGDKVTGIIDFYFACNDLLAYDVAICLNAWCFEQDGSFNVTKAKALLQGYRQRRPLSPDEVAALPVLARGSALRFLMTRLYDWLHQVEGALVKPKDPREYLRKLRFHRGVAGPRAYGLG</sequence>
<dbReference type="InterPro" id="IPR002575">
    <property type="entry name" value="Aminoglycoside_PTrfase"/>
</dbReference>
<evidence type="ECO:0000256" key="9">
    <source>
        <dbReference type="NCBIfam" id="TIGR00938"/>
    </source>
</evidence>
<keyword evidence="6 8" id="KW-0067">ATP-binding</keyword>
<comment type="catalytic activity">
    <reaction evidence="8">
        <text>L-homoserine + ATP = O-phospho-L-homoserine + ADP + H(+)</text>
        <dbReference type="Rhea" id="RHEA:13985"/>
        <dbReference type="ChEBI" id="CHEBI:15378"/>
        <dbReference type="ChEBI" id="CHEBI:30616"/>
        <dbReference type="ChEBI" id="CHEBI:57476"/>
        <dbReference type="ChEBI" id="CHEBI:57590"/>
        <dbReference type="ChEBI" id="CHEBI:456216"/>
        <dbReference type="EC" id="2.7.1.39"/>
    </reaction>
</comment>
<proteinExistence type="inferred from homology"/>
<dbReference type="Pfam" id="PF01636">
    <property type="entry name" value="APH"/>
    <property type="match status" value="1"/>
</dbReference>
<evidence type="ECO:0000256" key="3">
    <source>
        <dbReference type="ARBA" id="ARBA00022697"/>
    </source>
</evidence>
<evidence type="ECO:0000256" key="8">
    <source>
        <dbReference type="HAMAP-Rule" id="MF_00301"/>
    </source>
</evidence>
<dbReference type="InterPro" id="IPR050249">
    <property type="entry name" value="Pseudomonas-type_ThrB"/>
</dbReference>
<evidence type="ECO:0000259" key="10">
    <source>
        <dbReference type="Pfam" id="PF01636"/>
    </source>
</evidence>
<dbReference type="PANTHER" id="PTHR21064:SF6">
    <property type="entry name" value="AMINOGLYCOSIDE PHOSPHOTRANSFERASE DOMAIN-CONTAINING PROTEIN"/>
    <property type="match status" value="1"/>
</dbReference>
<evidence type="ECO:0000256" key="6">
    <source>
        <dbReference type="ARBA" id="ARBA00022840"/>
    </source>
</evidence>
<dbReference type="EMBL" id="JBBLZC010000001">
    <property type="protein sequence ID" value="MEK0081903.1"/>
    <property type="molecule type" value="Genomic_DNA"/>
</dbReference>
<dbReference type="Proteomes" id="UP001375743">
    <property type="component" value="Unassembled WGS sequence"/>
</dbReference>
<comment type="caution">
    <text evidence="11">The sequence shown here is derived from an EMBL/GenBank/DDBJ whole genome shotgun (WGS) entry which is preliminary data.</text>
</comment>
<evidence type="ECO:0000256" key="7">
    <source>
        <dbReference type="ARBA" id="ARBA00038240"/>
    </source>
</evidence>
<evidence type="ECO:0000256" key="4">
    <source>
        <dbReference type="ARBA" id="ARBA00022741"/>
    </source>
</evidence>
<keyword evidence="12" id="KW-1185">Reference proteome</keyword>
<dbReference type="InterPro" id="IPR005280">
    <property type="entry name" value="Homoserine_kinase_II"/>
</dbReference>
<dbReference type="InterPro" id="IPR011009">
    <property type="entry name" value="Kinase-like_dom_sf"/>
</dbReference>
<dbReference type="Gene3D" id="3.90.1200.10">
    <property type="match status" value="1"/>
</dbReference>
<evidence type="ECO:0000313" key="12">
    <source>
        <dbReference type="Proteomes" id="UP001375743"/>
    </source>
</evidence>
<dbReference type="GO" id="GO:0004413">
    <property type="term" value="F:homoserine kinase activity"/>
    <property type="evidence" value="ECO:0007669"/>
    <property type="project" value="UniProtKB-EC"/>
</dbReference>
<protein>
    <recommendedName>
        <fullName evidence="8 9">Homoserine kinase</fullName>
        <shortName evidence="8">HK</shortName>
        <shortName evidence="8">HSK</shortName>
        <ecNumber evidence="8 9">2.7.1.39</ecNumber>
    </recommendedName>
</protein>
<comment type="pathway">
    <text evidence="8">Amino-acid biosynthesis; L-threonine biosynthesis; L-threonine from L-aspartate: step 4/5.</text>
</comment>
<keyword evidence="3 8" id="KW-0791">Threonine biosynthesis</keyword>
<dbReference type="SUPFAM" id="SSF56112">
    <property type="entry name" value="Protein kinase-like (PK-like)"/>
    <property type="match status" value="1"/>
</dbReference>
<comment type="similarity">
    <text evidence="7 8">Belongs to the pseudomonas-type ThrB family.</text>
</comment>
<dbReference type="HAMAP" id="MF_00301">
    <property type="entry name" value="Homoser_kinase_2"/>
    <property type="match status" value="1"/>
</dbReference>
<dbReference type="RefSeq" id="WP_418157744.1">
    <property type="nucleotide sequence ID" value="NZ_JBBLZC010000001.1"/>
</dbReference>
<evidence type="ECO:0000256" key="5">
    <source>
        <dbReference type="ARBA" id="ARBA00022777"/>
    </source>
</evidence>
<dbReference type="NCBIfam" id="TIGR00938">
    <property type="entry name" value="thrB_alt"/>
    <property type="match status" value="1"/>
</dbReference>
<dbReference type="CDD" id="cd05153">
    <property type="entry name" value="HomoserineK_II"/>
    <property type="match status" value="1"/>
</dbReference>
<dbReference type="PANTHER" id="PTHR21064">
    <property type="entry name" value="AMINOGLYCOSIDE PHOSPHOTRANSFERASE DOMAIN-CONTAINING PROTEIN-RELATED"/>
    <property type="match status" value="1"/>
</dbReference>
<name>A0ABU8XN61_9PROT</name>
<reference evidence="11 12" key="1">
    <citation type="submission" date="2024-01" db="EMBL/GenBank/DDBJ databases">
        <title>Multi-omics insights into the function and evolution of sodium benzoate biodegradation pathways in Benzoatithermus flavus gen. nov., sp. nov. from hot spring.</title>
        <authorList>
            <person name="Hu C.-J."/>
            <person name="Li W.-J."/>
        </authorList>
    </citation>
    <scope>NUCLEOTIDE SEQUENCE [LARGE SCALE GENOMIC DNA]</scope>
    <source>
        <strain evidence="11 12">SYSU G07066</strain>
    </source>
</reference>
<gene>
    <name evidence="8" type="primary">thrB</name>
    <name evidence="11" type="ORF">U1T56_01975</name>
</gene>
<accession>A0ABU8XN61</accession>
<feature type="domain" description="Aminoglycoside phosphotransferase" evidence="10">
    <location>
        <begin position="27"/>
        <end position="257"/>
    </location>
</feature>
<organism evidence="11 12">
    <name type="scientific">Benzoatithermus flavus</name>
    <dbReference type="NCBI Taxonomy" id="3108223"/>
    <lineage>
        <taxon>Bacteria</taxon>
        <taxon>Pseudomonadati</taxon>
        <taxon>Pseudomonadota</taxon>
        <taxon>Alphaproteobacteria</taxon>
        <taxon>Geminicoccales</taxon>
        <taxon>Geminicoccaceae</taxon>
        <taxon>Benzoatithermus</taxon>
    </lineage>
</organism>
<keyword evidence="4 8" id="KW-0547">Nucleotide-binding</keyword>
<dbReference type="EC" id="2.7.1.39" evidence="8 9"/>
<evidence type="ECO:0000256" key="2">
    <source>
        <dbReference type="ARBA" id="ARBA00022679"/>
    </source>
</evidence>
<evidence type="ECO:0000256" key="1">
    <source>
        <dbReference type="ARBA" id="ARBA00022605"/>
    </source>
</evidence>
<keyword evidence="1 8" id="KW-0028">Amino-acid biosynthesis</keyword>